<dbReference type="EMBL" id="JAOURS010000024">
    <property type="protein sequence ID" value="MDC6640252.1"/>
    <property type="molecule type" value="Genomic_DNA"/>
</dbReference>
<dbReference type="AlphaFoldDB" id="A0A9X4BED0"/>
<accession>A0A9X4BED0</accession>
<dbReference type="InterPro" id="IPR023631">
    <property type="entry name" value="Amidase_dom"/>
</dbReference>
<dbReference type="Gene3D" id="3.90.1300.10">
    <property type="entry name" value="Amidase signature (AS) domain"/>
    <property type="match status" value="1"/>
</dbReference>
<evidence type="ECO:0000313" key="2">
    <source>
        <dbReference type="EMBL" id="MDC6640252.1"/>
    </source>
</evidence>
<proteinExistence type="predicted"/>
<evidence type="ECO:0000313" key="3">
    <source>
        <dbReference type="Proteomes" id="UP001149314"/>
    </source>
</evidence>
<evidence type="ECO:0000259" key="1">
    <source>
        <dbReference type="Pfam" id="PF01425"/>
    </source>
</evidence>
<dbReference type="Proteomes" id="UP001149314">
    <property type="component" value="Unassembled WGS sequence"/>
</dbReference>
<sequence length="484" mass="50475">MKDISLLLTTGSARHIGEAIASGQLTSVEATEWYLNRIQQCNPGEKGLNCVRSISRLALEEAKRADDELAAGHSRGPLHGVPYLAKDNVFTGDGSFASAGASALAEFLPPYEATLVSRLRDAGAVLLGKTNLTEFADFVADTMPSGFSGAGGVVRNPLGVEYGRGQGSSVGSAAAVAAGFCAFAIGSETQNSIQAPAVHTSIVGFKPSVGQVSRHGLIPLVPSQDSPGPLTRSVDDALLIFQAIAGPDMNDTATLADFSDDASRHNDLQGLRIGIPRRFMADNVNTDDHKAIFNDLLASLSRAGAIIVDPCDMPAAEQLNAVRSCVFRSEFHSSLNTLLAGLKPCGMTSMGDIIEWNKSHPEAIPYGQSLLDAAKASPDIRSAQYINDRRHDVALSLHEGILAALKKGSADVLLSPMTVAAKCTGKAGVPVVAIPAGADAAGLPFGVTVYGAPGQDYAVIYAAEAIEKVIGKRVLPDFTVANET</sequence>
<dbReference type="Pfam" id="PF01425">
    <property type="entry name" value="Amidase"/>
    <property type="match status" value="1"/>
</dbReference>
<name>A0A9X4BED0_9ENTR</name>
<organism evidence="2 3">
    <name type="scientific">Leclercia adecarboxylata</name>
    <dbReference type="NCBI Taxonomy" id="83655"/>
    <lineage>
        <taxon>Bacteria</taxon>
        <taxon>Pseudomonadati</taxon>
        <taxon>Pseudomonadota</taxon>
        <taxon>Gammaproteobacteria</taxon>
        <taxon>Enterobacterales</taxon>
        <taxon>Enterobacteriaceae</taxon>
        <taxon>Leclercia</taxon>
    </lineage>
</organism>
<dbReference type="SUPFAM" id="SSF75304">
    <property type="entry name" value="Amidase signature (AS) enzymes"/>
    <property type="match status" value="1"/>
</dbReference>
<feature type="domain" description="Amidase" evidence="1">
    <location>
        <begin position="29"/>
        <end position="421"/>
    </location>
</feature>
<dbReference type="PANTHER" id="PTHR42678">
    <property type="entry name" value="AMIDASE"/>
    <property type="match status" value="1"/>
</dbReference>
<dbReference type="InterPro" id="IPR036928">
    <property type="entry name" value="AS_sf"/>
</dbReference>
<comment type="caution">
    <text evidence="2">The sequence shown here is derived from an EMBL/GenBank/DDBJ whole genome shotgun (WGS) entry which is preliminary data.</text>
</comment>
<dbReference type="RefSeq" id="WP_191152938.1">
    <property type="nucleotide sequence ID" value="NZ_CP060824.1"/>
</dbReference>
<protein>
    <submittedName>
        <fullName evidence="2">Amidase family protein</fullName>
    </submittedName>
</protein>
<reference evidence="2" key="1">
    <citation type="journal article" date="2023" name="Genes Genomics">
        <title>Genomic insights of Leclercia adecarboxylata strains linked to an outbreak in public hospitals in Mexico.</title>
        <authorList>
            <person name="Barrios-Villa E."/>
            <person name="Pacheco-Flores B."/>
            <person name="Lozano-Zarain P."/>
            <person name="Del Campo-Ortega R."/>
            <person name="de Jesus Ascencio-Montiel I."/>
            <person name="Gonzalez-Leon M."/>
            <person name="Camorlinga-Ponce M."/>
            <person name="Gaytan Cervantes F.J."/>
            <person name="Gonzalez Torres C."/>
            <person name="Aguilar E."/>
            <person name="Gonzalez Ibarra J."/>
            <person name="Torres Lopez F.J."/>
            <person name="Rosas-Vargas H."/>
            <person name="Gonzalez-Bonilla C.R."/>
            <person name="Del Carmen Rocha-Gracia R."/>
        </authorList>
    </citation>
    <scope>NUCLEOTIDE SEQUENCE</scope>
    <source>
        <strain evidence="2">Lac40</strain>
    </source>
</reference>
<dbReference type="PANTHER" id="PTHR42678:SF34">
    <property type="entry name" value="OS04G0183300 PROTEIN"/>
    <property type="match status" value="1"/>
</dbReference>
<gene>
    <name evidence="2" type="ORF">OEZ79_18635</name>
</gene>